<dbReference type="RefSeq" id="WP_091772330.1">
    <property type="nucleotide sequence ID" value="NZ_FOES01000002.1"/>
</dbReference>
<keyword evidence="4 10" id="KW-0540">Nuclease</keyword>
<evidence type="ECO:0000256" key="1">
    <source>
        <dbReference type="ARBA" id="ARBA00011738"/>
    </source>
</evidence>
<comment type="catalytic activity">
    <reaction evidence="10">
        <text>Endonucleolytic cleavage of RNA, removing extra 3' nucleotides from tRNA precursor, generating 3' termini of tRNAs. A 3'-hydroxy group is left at the tRNA terminus and a 5'-phosphoryl group is left at the trailer molecule.</text>
        <dbReference type="EC" id="3.1.26.11"/>
    </reaction>
</comment>
<gene>
    <name evidence="10" type="primary">rnz</name>
    <name evidence="11" type="ORF">SAMN05216362_102150</name>
</gene>
<keyword evidence="6 10" id="KW-0255">Endonuclease</keyword>
<evidence type="ECO:0000256" key="3">
    <source>
        <dbReference type="ARBA" id="ARBA00022694"/>
    </source>
</evidence>
<reference evidence="11 12" key="1">
    <citation type="submission" date="2016-10" db="EMBL/GenBank/DDBJ databases">
        <authorList>
            <person name="de Groot N.N."/>
        </authorList>
    </citation>
    <scope>NUCLEOTIDE SEQUENCE [LARGE SCALE GENOMIC DNA]</scope>
    <source>
        <strain evidence="11 12">DSM 21633</strain>
    </source>
</reference>
<dbReference type="NCBIfam" id="TIGR02651">
    <property type="entry name" value="RNase_Z"/>
    <property type="match status" value="1"/>
</dbReference>
<evidence type="ECO:0000313" key="12">
    <source>
        <dbReference type="Proteomes" id="UP000199427"/>
    </source>
</evidence>
<dbReference type="Pfam" id="PF23023">
    <property type="entry name" value="Anti-Pycsar_Apyc1"/>
    <property type="match status" value="1"/>
</dbReference>
<evidence type="ECO:0000256" key="7">
    <source>
        <dbReference type="ARBA" id="ARBA00022801"/>
    </source>
</evidence>
<feature type="binding site" evidence="10">
    <location>
        <position position="68"/>
    </location>
    <ligand>
        <name>Zn(2+)</name>
        <dbReference type="ChEBI" id="CHEBI:29105"/>
        <label>2</label>
        <note>catalytic</note>
    </ligand>
</feature>
<dbReference type="InterPro" id="IPR036866">
    <property type="entry name" value="RibonucZ/Hydroxyglut_hydro"/>
</dbReference>
<evidence type="ECO:0000256" key="10">
    <source>
        <dbReference type="HAMAP-Rule" id="MF_01818"/>
    </source>
</evidence>
<dbReference type="GO" id="GO:0042802">
    <property type="term" value="F:identical protein binding"/>
    <property type="evidence" value="ECO:0007669"/>
    <property type="project" value="UniProtKB-ARBA"/>
</dbReference>
<keyword evidence="5 10" id="KW-0479">Metal-binding</keyword>
<keyword evidence="7 10" id="KW-0378">Hydrolase</keyword>
<dbReference type="EC" id="3.1.26.11" evidence="2 10"/>
<evidence type="ECO:0000256" key="8">
    <source>
        <dbReference type="ARBA" id="ARBA00022833"/>
    </source>
</evidence>
<dbReference type="STRING" id="571933.SAMN05216362_102150"/>
<evidence type="ECO:0000256" key="6">
    <source>
        <dbReference type="ARBA" id="ARBA00022759"/>
    </source>
</evidence>
<dbReference type="CDD" id="cd07717">
    <property type="entry name" value="RNaseZ_ZiPD-like_MBL-fold"/>
    <property type="match status" value="1"/>
</dbReference>
<name>A0A1H9A3L1_9BACI</name>
<dbReference type="FunFam" id="3.60.15.10:FF:000002">
    <property type="entry name" value="Ribonuclease Z"/>
    <property type="match status" value="1"/>
</dbReference>
<feature type="binding site" evidence="10">
    <location>
        <position position="211"/>
    </location>
    <ligand>
        <name>Zn(2+)</name>
        <dbReference type="ChEBI" id="CHEBI:29105"/>
        <label>2</label>
        <note>catalytic</note>
    </ligand>
</feature>
<dbReference type="HAMAP" id="MF_01818">
    <property type="entry name" value="RNase_Z_BN"/>
    <property type="match status" value="1"/>
</dbReference>
<feature type="binding site" evidence="10">
    <location>
        <position position="211"/>
    </location>
    <ligand>
        <name>Zn(2+)</name>
        <dbReference type="ChEBI" id="CHEBI:29105"/>
        <label>1</label>
        <note>catalytic</note>
    </ligand>
</feature>
<dbReference type="PANTHER" id="PTHR46018:SF2">
    <property type="entry name" value="ZINC PHOSPHODIESTERASE ELAC PROTEIN 1"/>
    <property type="match status" value="1"/>
</dbReference>
<sequence length="308" mass="34699">MELTFLGTGSGVPSKMRNVSSLALSMLQERDEVWLFDCGEATQHQILHSSIKPRKISKIFITHMHGDHIFGLPGLLSSRSFQEGLNPVEIYGPPRLKEFIEISLKVSETRLKYDLIFKSISQPKLFEDHHLSVSSIPLKHGIPSCGYIIEEKDSVGPLLPDKLKSLGVKPGPIYQNIKNNEKVRLSDGTIIYRDDVTGPPIKGRKVSILGDTHASDDIIEHVADSDLLIHEATFIHEDQELARKYFHSTSLQAAQIAKEANVKQLILNHISSRYLHEDLQKELKQIKQTFPNTIYAEDLSSYTIQKEG</sequence>
<feature type="binding site" evidence="10">
    <location>
        <position position="140"/>
    </location>
    <ligand>
        <name>Zn(2+)</name>
        <dbReference type="ChEBI" id="CHEBI:29105"/>
        <label>1</label>
        <note>catalytic</note>
    </ligand>
</feature>
<comment type="cofactor">
    <cofactor evidence="10">
        <name>Zn(2+)</name>
        <dbReference type="ChEBI" id="CHEBI:29105"/>
    </cofactor>
    <text evidence="10">Binds 2 Zn(2+) ions.</text>
</comment>
<evidence type="ECO:0000256" key="9">
    <source>
        <dbReference type="ARBA" id="ARBA00057812"/>
    </source>
</evidence>
<dbReference type="NCBIfam" id="NF000801">
    <property type="entry name" value="PRK00055.1-3"/>
    <property type="match status" value="1"/>
</dbReference>
<proteinExistence type="inferred from homology"/>
<dbReference type="GO" id="GO:0042781">
    <property type="term" value="F:3'-tRNA processing endoribonuclease activity"/>
    <property type="evidence" value="ECO:0007669"/>
    <property type="project" value="UniProtKB-UniRule"/>
</dbReference>
<feature type="binding site" evidence="10">
    <location>
        <position position="67"/>
    </location>
    <ligand>
        <name>Zn(2+)</name>
        <dbReference type="ChEBI" id="CHEBI:29105"/>
        <label>2</label>
        <note>catalytic</note>
    </ligand>
</feature>
<comment type="function">
    <text evidence="9 10">Zinc phosphodiesterase, which displays some tRNA 3'-processing endonuclease activity. Probably involved in tRNA maturation, by removing a 3'-trailer from precursor tRNA.</text>
</comment>
<keyword evidence="12" id="KW-1185">Reference proteome</keyword>
<evidence type="ECO:0000256" key="4">
    <source>
        <dbReference type="ARBA" id="ARBA00022722"/>
    </source>
</evidence>
<accession>A0A1H9A3L1</accession>
<dbReference type="Proteomes" id="UP000199427">
    <property type="component" value="Unassembled WGS sequence"/>
</dbReference>
<evidence type="ECO:0000256" key="5">
    <source>
        <dbReference type="ARBA" id="ARBA00022723"/>
    </source>
</evidence>
<organism evidence="11 12">
    <name type="scientific">Piscibacillus halophilus</name>
    <dbReference type="NCBI Taxonomy" id="571933"/>
    <lineage>
        <taxon>Bacteria</taxon>
        <taxon>Bacillati</taxon>
        <taxon>Bacillota</taxon>
        <taxon>Bacilli</taxon>
        <taxon>Bacillales</taxon>
        <taxon>Bacillaceae</taxon>
        <taxon>Piscibacillus</taxon>
    </lineage>
</organism>
<feature type="binding site" evidence="10">
    <location>
        <position position="65"/>
    </location>
    <ligand>
        <name>Zn(2+)</name>
        <dbReference type="ChEBI" id="CHEBI:29105"/>
        <label>1</label>
        <note>catalytic</note>
    </ligand>
</feature>
<dbReference type="SUPFAM" id="SSF56281">
    <property type="entry name" value="Metallo-hydrolase/oxidoreductase"/>
    <property type="match status" value="1"/>
</dbReference>
<evidence type="ECO:0000313" key="11">
    <source>
        <dbReference type="EMBL" id="SEP71280.1"/>
    </source>
</evidence>
<dbReference type="EMBL" id="FOES01000002">
    <property type="protein sequence ID" value="SEP71280.1"/>
    <property type="molecule type" value="Genomic_DNA"/>
</dbReference>
<protein>
    <recommendedName>
        <fullName evidence="2 10">Ribonuclease Z</fullName>
        <shortName evidence="10">RNase Z</shortName>
        <ecNumber evidence="2 10">3.1.26.11</ecNumber>
    </recommendedName>
    <alternativeName>
        <fullName evidence="10">tRNA 3 endonuclease</fullName>
    </alternativeName>
    <alternativeName>
        <fullName evidence="10">tRNase Z</fullName>
    </alternativeName>
</protein>
<keyword evidence="8 10" id="KW-0862">Zinc</keyword>
<dbReference type="AlphaFoldDB" id="A0A1H9A3L1"/>
<feature type="binding site" evidence="10">
    <location>
        <position position="269"/>
    </location>
    <ligand>
        <name>Zn(2+)</name>
        <dbReference type="ChEBI" id="CHEBI:29105"/>
        <label>2</label>
        <note>catalytic</note>
    </ligand>
</feature>
<evidence type="ECO:0000256" key="2">
    <source>
        <dbReference type="ARBA" id="ARBA00012477"/>
    </source>
</evidence>
<dbReference type="Gene3D" id="3.60.15.10">
    <property type="entry name" value="Ribonuclease Z/Hydroxyacylglutathione hydrolase-like"/>
    <property type="match status" value="1"/>
</dbReference>
<dbReference type="InterPro" id="IPR013471">
    <property type="entry name" value="RNase_Z/BN"/>
</dbReference>
<dbReference type="PANTHER" id="PTHR46018">
    <property type="entry name" value="ZINC PHOSPHODIESTERASE ELAC PROTEIN 1"/>
    <property type="match status" value="1"/>
</dbReference>
<comment type="similarity">
    <text evidence="10">Belongs to the RNase Z family.</text>
</comment>
<feature type="active site" description="Proton acceptor" evidence="10">
    <location>
        <position position="67"/>
    </location>
</feature>
<dbReference type="GO" id="GO:0008270">
    <property type="term" value="F:zinc ion binding"/>
    <property type="evidence" value="ECO:0007669"/>
    <property type="project" value="UniProtKB-UniRule"/>
</dbReference>
<keyword evidence="3 10" id="KW-0819">tRNA processing</keyword>
<comment type="subunit">
    <text evidence="1 10">Homodimer.</text>
</comment>
<feature type="binding site" evidence="10">
    <location>
        <position position="63"/>
    </location>
    <ligand>
        <name>Zn(2+)</name>
        <dbReference type="ChEBI" id="CHEBI:29105"/>
        <label>1</label>
        <note>catalytic</note>
    </ligand>
</feature>
<dbReference type="OrthoDB" id="9800940at2"/>